<dbReference type="EMBL" id="LZPO01027395">
    <property type="protein sequence ID" value="OBS78676.1"/>
    <property type="molecule type" value="Genomic_DNA"/>
</dbReference>
<comment type="caution">
    <text evidence="1">The sequence shown here is derived from an EMBL/GenBank/DDBJ whole genome shotgun (WGS) entry which is preliminary data.</text>
</comment>
<accession>A0A1A6HK71</accession>
<evidence type="ECO:0000313" key="1">
    <source>
        <dbReference type="EMBL" id="OBS78676.1"/>
    </source>
</evidence>
<proteinExistence type="predicted"/>
<dbReference type="Proteomes" id="UP000092124">
    <property type="component" value="Unassembled WGS sequence"/>
</dbReference>
<sequence length="101" mass="11248">MAIEHMFLTSAWAPGQGTGQVKRRKFRSLGPNRWKGPAPLLWLVPPGLLPLPVLLPRHSLPLTVPVTSSQGSRPAVTTWLHRNILDMSSLYIFAVFTLIKL</sequence>
<gene>
    <name evidence="1" type="ORF">A6R68_18919</name>
</gene>
<name>A0A1A6HK71_NEOLE</name>
<protein>
    <submittedName>
        <fullName evidence="1">Uncharacterized protein</fullName>
    </submittedName>
</protein>
<keyword evidence="2" id="KW-1185">Reference proteome</keyword>
<evidence type="ECO:0000313" key="2">
    <source>
        <dbReference type="Proteomes" id="UP000092124"/>
    </source>
</evidence>
<dbReference type="AlphaFoldDB" id="A0A1A6HK71"/>
<reference evidence="1 2" key="1">
    <citation type="submission" date="2016-06" db="EMBL/GenBank/DDBJ databases">
        <title>The Draft Genome Sequence and Annotation of the Desert Woodrat Neotoma lepida.</title>
        <authorList>
            <person name="Campbell M."/>
            <person name="Oakeson K.F."/>
            <person name="Yandell M."/>
            <person name="Halpert J.R."/>
            <person name="Dearing D."/>
        </authorList>
    </citation>
    <scope>NUCLEOTIDE SEQUENCE [LARGE SCALE GENOMIC DNA]</scope>
    <source>
        <strain evidence="1">417</strain>
        <tissue evidence="1">Liver</tissue>
    </source>
</reference>
<organism evidence="1 2">
    <name type="scientific">Neotoma lepida</name>
    <name type="common">Desert woodrat</name>
    <dbReference type="NCBI Taxonomy" id="56216"/>
    <lineage>
        <taxon>Eukaryota</taxon>
        <taxon>Metazoa</taxon>
        <taxon>Chordata</taxon>
        <taxon>Craniata</taxon>
        <taxon>Vertebrata</taxon>
        <taxon>Euteleostomi</taxon>
        <taxon>Mammalia</taxon>
        <taxon>Eutheria</taxon>
        <taxon>Euarchontoglires</taxon>
        <taxon>Glires</taxon>
        <taxon>Rodentia</taxon>
        <taxon>Myomorpha</taxon>
        <taxon>Muroidea</taxon>
        <taxon>Cricetidae</taxon>
        <taxon>Neotominae</taxon>
        <taxon>Neotoma</taxon>
    </lineage>
</organism>